<name>A0ACC0ASH4_CATRO</name>
<comment type="caution">
    <text evidence="1">The sequence shown here is derived from an EMBL/GenBank/DDBJ whole genome shotgun (WGS) entry which is preliminary data.</text>
</comment>
<dbReference type="EMBL" id="CM044705">
    <property type="protein sequence ID" value="KAI5663957.1"/>
    <property type="molecule type" value="Genomic_DNA"/>
</dbReference>
<sequence>MLDLGSDDLVLASGLCPWSPTVALHVSLNSGVEVALMCLDSLRLPSCARNPHFTAERHADTLLSRRPNGRVGGIIGGIRVSSRGTGGAGSGAWVSIEEDPSEADSDIKMLPEHGRVAPVDAEGIAPSQQPVYGYCLWSEQQAMARAAMLETELVQVQEAHVAREREILDLIDEWDWLRRFIAQFLITTRDSVDRACVELESWPGELLEVSTAVRRNERVPAPGADEALERILKFLPPEFYGEVEQEIKDELFLKQLNDIYDTLKYENDLRVTFVAFRLLRMAKDWWLRASEARALKNQPWTWNDFQEEFKKEYIPQGIYKVCTYCERSGHVAEVCYQKSRLSYRCGKPGHVWEQCPDMQQAPPVTSRRIGRPRAIRGATEGRSDKPQMKVKVHALDGLPVDTKVEVVEGVIQIFSQPARELLILELHILLMDWLSRHYAQVVYRRKLVKFNRQGIAPFEALYGKKCITRLHWNEVGVRSHWKQRILMLELEEMQKQVRIIQDQLRAAKIRQKSYDDNGRRDLEFSVGDRVFLKLTLYREKLRCQKGEMLSP</sequence>
<organism evidence="1 2">
    <name type="scientific">Catharanthus roseus</name>
    <name type="common">Madagascar periwinkle</name>
    <name type="synonym">Vinca rosea</name>
    <dbReference type="NCBI Taxonomy" id="4058"/>
    <lineage>
        <taxon>Eukaryota</taxon>
        <taxon>Viridiplantae</taxon>
        <taxon>Streptophyta</taxon>
        <taxon>Embryophyta</taxon>
        <taxon>Tracheophyta</taxon>
        <taxon>Spermatophyta</taxon>
        <taxon>Magnoliopsida</taxon>
        <taxon>eudicotyledons</taxon>
        <taxon>Gunneridae</taxon>
        <taxon>Pentapetalae</taxon>
        <taxon>asterids</taxon>
        <taxon>lamiids</taxon>
        <taxon>Gentianales</taxon>
        <taxon>Apocynaceae</taxon>
        <taxon>Rauvolfioideae</taxon>
        <taxon>Vinceae</taxon>
        <taxon>Catharanthinae</taxon>
        <taxon>Catharanthus</taxon>
    </lineage>
</organism>
<gene>
    <name evidence="1" type="ORF">M9H77_23280</name>
</gene>
<reference evidence="2" key="1">
    <citation type="journal article" date="2023" name="Nat. Plants">
        <title>Single-cell RNA sequencing provides a high-resolution roadmap for understanding the multicellular compartmentation of specialized metabolism.</title>
        <authorList>
            <person name="Sun S."/>
            <person name="Shen X."/>
            <person name="Li Y."/>
            <person name="Li Y."/>
            <person name="Wang S."/>
            <person name="Li R."/>
            <person name="Zhang H."/>
            <person name="Shen G."/>
            <person name="Guo B."/>
            <person name="Wei J."/>
            <person name="Xu J."/>
            <person name="St-Pierre B."/>
            <person name="Chen S."/>
            <person name="Sun C."/>
        </authorList>
    </citation>
    <scope>NUCLEOTIDE SEQUENCE [LARGE SCALE GENOMIC DNA]</scope>
</reference>
<evidence type="ECO:0000313" key="2">
    <source>
        <dbReference type="Proteomes" id="UP001060085"/>
    </source>
</evidence>
<proteinExistence type="predicted"/>
<dbReference type="Proteomes" id="UP001060085">
    <property type="component" value="Linkage Group LG05"/>
</dbReference>
<keyword evidence="2" id="KW-1185">Reference proteome</keyword>
<evidence type="ECO:0000313" key="1">
    <source>
        <dbReference type="EMBL" id="KAI5663957.1"/>
    </source>
</evidence>
<protein>
    <submittedName>
        <fullName evidence="1">Uncharacterized protein</fullName>
    </submittedName>
</protein>
<accession>A0ACC0ASH4</accession>